<dbReference type="PANTHER" id="PTHR35526">
    <property type="entry name" value="ANTI-SIGMA-F FACTOR RSBW-RELATED"/>
    <property type="match status" value="1"/>
</dbReference>
<dbReference type="Proteomes" id="UP001291653">
    <property type="component" value="Unassembled WGS sequence"/>
</dbReference>
<protein>
    <submittedName>
        <fullName evidence="3">ATP-binding protein</fullName>
    </submittedName>
</protein>
<dbReference type="InterPro" id="IPR003594">
    <property type="entry name" value="HATPase_dom"/>
</dbReference>
<dbReference type="InterPro" id="IPR036890">
    <property type="entry name" value="HATPase_C_sf"/>
</dbReference>
<reference evidence="3 4" key="1">
    <citation type="submission" date="2022-10" db="EMBL/GenBank/DDBJ databases">
        <title>Draft genome sequence of Streptomyces sp. YSPA8.</title>
        <authorList>
            <person name="Moriuchi R."/>
            <person name="Dohra H."/>
            <person name="Yamamura H."/>
            <person name="Kodani S."/>
        </authorList>
    </citation>
    <scope>NUCLEOTIDE SEQUENCE [LARGE SCALE GENOMIC DNA]</scope>
    <source>
        <strain evidence="3 4">YSPA8</strain>
    </source>
</reference>
<keyword evidence="1" id="KW-0418">Kinase</keyword>
<organism evidence="3 4">
    <name type="scientific">Streptomyces yaizuensis</name>
    <dbReference type="NCBI Taxonomy" id="2989713"/>
    <lineage>
        <taxon>Bacteria</taxon>
        <taxon>Bacillati</taxon>
        <taxon>Actinomycetota</taxon>
        <taxon>Actinomycetes</taxon>
        <taxon>Kitasatosporales</taxon>
        <taxon>Streptomycetaceae</taxon>
        <taxon>Streptomyces</taxon>
    </lineage>
</organism>
<dbReference type="Pfam" id="PF13581">
    <property type="entry name" value="HATPase_c_2"/>
    <property type="match status" value="1"/>
</dbReference>
<keyword evidence="4" id="KW-1185">Reference proteome</keyword>
<dbReference type="PANTHER" id="PTHR35526:SF3">
    <property type="entry name" value="ANTI-SIGMA-F FACTOR RSBW"/>
    <property type="match status" value="1"/>
</dbReference>
<keyword evidence="1" id="KW-0808">Transferase</keyword>
<dbReference type="Gene3D" id="3.30.565.10">
    <property type="entry name" value="Histidine kinase-like ATPase, C-terminal domain"/>
    <property type="match status" value="1"/>
</dbReference>
<gene>
    <name evidence="3" type="ORF">SYYSPA8_27835</name>
</gene>
<comment type="caution">
    <text evidence="3">The sequence shown here is derived from an EMBL/GenBank/DDBJ whole genome shotgun (WGS) entry which is preliminary data.</text>
</comment>
<proteinExistence type="predicted"/>
<dbReference type="InterPro" id="IPR050267">
    <property type="entry name" value="Anti-sigma-factor_SerPK"/>
</dbReference>
<accession>A0ABQ5P6H8</accession>
<sequence>MASGPPALSASEPGLYLLHHDCGFVAYLVAAQARLSLVRHLTEEILAACGVPADTAAAAQLVLSELVGNAVRACGDDVPVVVEVYASGTQAVVSVHDPLPDLLPEPSESAMDSDMAESGRGLHLLGLLCTDITVSPSPIGKQIRCVLGPG</sequence>
<keyword evidence="1" id="KW-0723">Serine/threonine-protein kinase</keyword>
<keyword evidence="3" id="KW-0547">Nucleotide-binding</keyword>
<dbReference type="EMBL" id="BSBI01000013">
    <property type="protein sequence ID" value="GLF98186.1"/>
    <property type="molecule type" value="Genomic_DNA"/>
</dbReference>
<feature type="domain" description="Histidine kinase/HSP90-like ATPase" evidence="2">
    <location>
        <begin position="30"/>
        <end position="144"/>
    </location>
</feature>
<evidence type="ECO:0000313" key="4">
    <source>
        <dbReference type="Proteomes" id="UP001291653"/>
    </source>
</evidence>
<evidence type="ECO:0000313" key="3">
    <source>
        <dbReference type="EMBL" id="GLF98186.1"/>
    </source>
</evidence>
<dbReference type="RefSeq" id="WP_323450170.1">
    <property type="nucleotide sequence ID" value="NZ_BSBI01000013.1"/>
</dbReference>
<name>A0ABQ5P6H8_9ACTN</name>
<keyword evidence="3" id="KW-0067">ATP-binding</keyword>
<dbReference type="GO" id="GO:0005524">
    <property type="term" value="F:ATP binding"/>
    <property type="evidence" value="ECO:0007669"/>
    <property type="project" value="UniProtKB-KW"/>
</dbReference>
<dbReference type="SUPFAM" id="SSF55874">
    <property type="entry name" value="ATPase domain of HSP90 chaperone/DNA topoisomerase II/histidine kinase"/>
    <property type="match status" value="1"/>
</dbReference>
<evidence type="ECO:0000259" key="2">
    <source>
        <dbReference type="Pfam" id="PF13581"/>
    </source>
</evidence>
<evidence type="ECO:0000256" key="1">
    <source>
        <dbReference type="ARBA" id="ARBA00022527"/>
    </source>
</evidence>